<protein>
    <submittedName>
        <fullName evidence="2">DUF3397 family protein</fullName>
    </submittedName>
</protein>
<keyword evidence="1" id="KW-1133">Transmembrane helix</keyword>
<evidence type="ECO:0000313" key="2">
    <source>
        <dbReference type="EMBL" id="MFD0897917.1"/>
    </source>
</evidence>
<evidence type="ECO:0000256" key="1">
    <source>
        <dbReference type="SAM" id="Phobius"/>
    </source>
</evidence>
<dbReference type="Proteomes" id="UP001597104">
    <property type="component" value="Unassembled WGS sequence"/>
</dbReference>
<keyword evidence="1" id="KW-0812">Transmembrane</keyword>
<gene>
    <name evidence="2" type="ORF">ACFQZ7_09305</name>
</gene>
<keyword evidence="1" id="KW-0472">Membrane</keyword>
<dbReference type="EMBL" id="JBHTIO010000043">
    <property type="protein sequence ID" value="MFD0897917.1"/>
    <property type="molecule type" value="Genomic_DNA"/>
</dbReference>
<dbReference type="InterPro" id="IPR024515">
    <property type="entry name" value="DUF3397"/>
</dbReference>
<dbReference type="RefSeq" id="WP_137637759.1">
    <property type="nucleotide sequence ID" value="NZ_BJDN01000012.1"/>
</dbReference>
<feature type="transmembrane region" description="Helical" evidence="1">
    <location>
        <begin position="6"/>
        <end position="24"/>
    </location>
</feature>
<name>A0ABW3EEX3_9LACO</name>
<accession>A0ABW3EEX3</accession>
<sequence>MQSNLELILGLTTPLISTVIGGLLGHIHSKWRLPAVDWLTLGLVLACEQLLAVHFQYQALSLIILILAGVAVLVALGLAWRRGELLYRTFFKLWWRLIFLPALVTYLILCGYSLALF</sequence>
<feature type="transmembrane region" description="Helical" evidence="1">
    <location>
        <begin position="93"/>
        <end position="115"/>
    </location>
</feature>
<comment type="caution">
    <text evidence="2">The sequence shown here is derived from an EMBL/GenBank/DDBJ whole genome shotgun (WGS) entry which is preliminary data.</text>
</comment>
<dbReference type="Pfam" id="PF11877">
    <property type="entry name" value="DUF3397"/>
    <property type="match status" value="1"/>
</dbReference>
<keyword evidence="3" id="KW-1185">Reference proteome</keyword>
<feature type="transmembrane region" description="Helical" evidence="1">
    <location>
        <begin position="59"/>
        <end position="81"/>
    </location>
</feature>
<evidence type="ECO:0000313" key="3">
    <source>
        <dbReference type="Proteomes" id="UP001597104"/>
    </source>
</evidence>
<organism evidence="2 3">
    <name type="scientific">Loigolactobacillus binensis</name>
    <dbReference type="NCBI Taxonomy" id="2559922"/>
    <lineage>
        <taxon>Bacteria</taxon>
        <taxon>Bacillati</taxon>
        <taxon>Bacillota</taxon>
        <taxon>Bacilli</taxon>
        <taxon>Lactobacillales</taxon>
        <taxon>Lactobacillaceae</taxon>
        <taxon>Loigolactobacillus</taxon>
    </lineage>
</organism>
<proteinExistence type="predicted"/>
<reference evidence="3" key="1">
    <citation type="journal article" date="2019" name="Int. J. Syst. Evol. Microbiol.">
        <title>The Global Catalogue of Microorganisms (GCM) 10K type strain sequencing project: providing services to taxonomists for standard genome sequencing and annotation.</title>
        <authorList>
            <consortium name="The Broad Institute Genomics Platform"/>
            <consortium name="The Broad Institute Genome Sequencing Center for Infectious Disease"/>
            <person name="Wu L."/>
            <person name="Ma J."/>
        </authorList>
    </citation>
    <scope>NUCLEOTIDE SEQUENCE [LARGE SCALE GENOMIC DNA]</scope>
    <source>
        <strain evidence="3">CCM 8925</strain>
    </source>
</reference>